<dbReference type="Proteomes" id="UP001239462">
    <property type="component" value="Unassembled WGS sequence"/>
</dbReference>
<feature type="domain" description="DUF1553" evidence="4">
    <location>
        <begin position="636"/>
        <end position="890"/>
    </location>
</feature>
<dbReference type="InterPro" id="IPR022655">
    <property type="entry name" value="DUF1553"/>
</dbReference>
<feature type="domain" description="Cytochrome C Planctomycete-type" evidence="5">
    <location>
        <begin position="36"/>
        <end position="82"/>
    </location>
</feature>
<dbReference type="InterPro" id="IPR011429">
    <property type="entry name" value="Cyt_c_Planctomycete-type"/>
</dbReference>
<dbReference type="RefSeq" id="WP_289164134.1">
    <property type="nucleotide sequence ID" value="NZ_JASZZN010000009.1"/>
</dbReference>
<accession>A0ABT7PJ42</accession>
<evidence type="ECO:0000313" key="6">
    <source>
        <dbReference type="EMBL" id="MDM4016495.1"/>
    </source>
</evidence>
<keyword evidence="7" id="KW-1185">Reference proteome</keyword>
<evidence type="ECO:0000259" key="5">
    <source>
        <dbReference type="Pfam" id="PF07635"/>
    </source>
</evidence>
<dbReference type="SUPFAM" id="SSF49785">
    <property type="entry name" value="Galactose-binding domain-like"/>
    <property type="match status" value="1"/>
</dbReference>
<dbReference type="Pfam" id="PF07635">
    <property type="entry name" value="PSCyt1"/>
    <property type="match status" value="1"/>
</dbReference>
<protein>
    <submittedName>
        <fullName evidence="6">DUF1553 domain-containing protein</fullName>
    </submittedName>
</protein>
<proteinExistence type="predicted"/>
<dbReference type="Pfam" id="PF07583">
    <property type="entry name" value="PSCyt2"/>
    <property type="match status" value="1"/>
</dbReference>
<evidence type="ECO:0000256" key="1">
    <source>
        <dbReference type="SAM" id="SignalP"/>
    </source>
</evidence>
<feature type="chain" id="PRO_5045133490" evidence="1">
    <location>
        <begin position="21"/>
        <end position="914"/>
    </location>
</feature>
<comment type="caution">
    <text evidence="6">The sequence shown here is derived from an EMBL/GenBank/DDBJ whole genome shotgun (WGS) entry which is preliminary data.</text>
</comment>
<feature type="signal peptide" evidence="1">
    <location>
        <begin position="1"/>
        <end position="20"/>
    </location>
</feature>
<evidence type="ECO:0000259" key="3">
    <source>
        <dbReference type="Pfam" id="PF07583"/>
    </source>
</evidence>
<gene>
    <name evidence="6" type="ORF">QTN89_13710</name>
</gene>
<feature type="domain" description="F5/8 type C" evidence="2">
    <location>
        <begin position="446"/>
        <end position="548"/>
    </location>
</feature>
<dbReference type="InterPro" id="IPR011444">
    <property type="entry name" value="DUF1549"/>
</dbReference>
<dbReference type="InterPro" id="IPR008979">
    <property type="entry name" value="Galactose-bd-like_sf"/>
</dbReference>
<dbReference type="Gene3D" id="2.60.120.260">
    <property type="entry name" value="Galactose-binding domain-like"/>
    <property type="match status" value="1"/>
</dbReference>
<dbReference type="Pfam" id="PF00754">
    <property type="entry name" value="F5_F8_type_C"/>
    <property type="match status" value="1"/>
</dbReference>
<dbReference type="InterPro" id="IPR000421">
    <property type="entry name" value="FA58C"/>
</dbReference>
<feature type="domain" description="DUF1549" evidence="3">
    <location>
        <begin position="136"/>
        <end position="343"/>
    </location>
</feature>
<name>A0ABT7PJ42_9BACT</name>
<keyword evidence="1" id="KW-0732">Signal</keyword>
<sequence>MRPPTLLTIACLLACGPAFASPQESQREAEFLNQYCADCHSGDGAEADFRVDDLVEDPESHSKLTWMTVWRIVEEKTMPPEDAEQPDDEARQRFLGDLVHSHQLEIHADSTDHWSFHPITVKPASSEQGIDLTTAIDQAIEVKLNENGLSRSPVADRRTLIRRATLDLTGLPPTIESVNTFVSDRRPDDEAFGTVIERLLASDAYGERWAQHWLDVIRWAETVGFETNAERRNAYHYRDWVIQAFNDDMPYDEFIRHQIVGDVTGQDAALGFLVAGPANLPGQVGRDIEAMRQARQDELDEVIRTVSQSLFGLTIGCARCHDHKFDPISQRDYYSMQAIFAGLSYGDRRLRGALNDDWATRVPAIDRELALLTDELEAFRVDHQLRHPVTGVTTEAFAPIDAAAMRMTITQTTNGTASLYELEAFTVRSGTEDATNVALAKSGAQSSASSYALANQTRHHENAIDGSIDKRQAFPWVAAKSGEAWIQVDFARPTKIDRVVWHAGQSTPVEYTIEILRPSDQEWVTVADSRDRLPIIADRRQPDRISLAGVPTDQVQTLVDLLSKIRSLQSKRSRFANGPQTYAARFDDSPEPTFLLLRGDPMRRADQVSPLPPKALLTEIPKGDAGLPNDDAEVGRRLTLVNHLTDPEHPLTARVIVNRVWQHHFGVGLVQTASDLGKMGAEPSHPVLLDRLAAELIDHQWSLKWLHRQIMMSKTYRQDSLPRDDAIAIDAESRLLWRFPPRRIDAETIRDSMLMISGKLNRTKGGKGFDFFNRRGGLSDYHPKETFDESGWRRMIYAHKIRMQSIDIFGSFDCPDAGQMTPRRNESVTPLQALGLFNSKFVMRQAAYFASRLQPDDVSAERSLAEVVDEAWQIVFSRHPQPEELELMIKLADQHGIEQVCRVLFNSSEFLYLK</sequence>
<organism evidence="6 7">
    <name type="scientific">Roseiconus lacunae</name>
    <dbReference type="NCBI Taxonomy" id="2605694"/>
    <lineage>
        <taxon>Bacteria</taxon>
        <taxon>Pseudomonadati</taxon>
        <taxon>Planctomycetota</taxon>
        <taxon>Planctomycetia</taxon>
        <taxon>Pirellulales</taxon>
        <taxon>Pirellulaceae</taxon>
        <taxon>Roseiconus</taxon>
    </lineage>
</organism>
<reference evidence="6 7" key="1">
    <citation type="submission" date="2023-06" db="EMBL/GenBank/DDBJ databases">
        <title>Roseiconus lacunae JC819 isolated from Gulf of Mannar region, Tamil Nadu.</title>
        <authorList>
            <person name="Pk S."/>
            <person name="Ch S."/>
            <person name="Ch V.R."/>
        </authorList>
    </citation>
    <scope>NUCLEOTIDE SEQUENCE [LARGE SCALE GENOMIC DNA]</scope>
    <source>
        <strain evidence="6 7">JC819</strain>
    </source>
</reference>
<evidence type="ECO:0000259" key="2">
    <source>
        <dbReference type="Pfam" id="PF00754"/>
    </source>
</evidence>
<evidence type="ECO:0000313" key="7">
    <source>
        <dbReference type="Proteomes" id="UP001239462"/>
    </source>
</evidence>
<dbReference type="PANTHER" id="PTHR35889">
    <property type="entry name" value="CYCLOINULO-OLIGOSACCHARIDE FRUCTANOTRANSFERASE-RELATED"/>
    <property type="match status" value="1"/>
</dbReference>
<evidence type="ECO:0000259" key="4">
    <source>
        <dbReference type="Pfam" id="PF07587"/>
    </source>
</evidence>
<dbReference type="EMBL" id="JASZZN010000009">
    <property type="protein sequence ID" value="MDM4016495.1"/>
    <property type="molecule type" value="Genomic_DNA"/>
</dbReference>
<dbReference type="Pfam" id="PF07587">
    <property type="entry name" value="PSD1"/>
    <property type="match status" value="1"/>
</dbReference>
<dbReference type="PANTHER" id="PTHR35889:SF3">
    <property type="entry name" value="F-BOX DOMAIN-CONTAINING PROTEIN"/>
    <property type="match status" value="1"/>
</dbReference>